<name>A0A2S2CNR0_9PROT</name>
<dbReference type="EMBL" id="CP029353">
    <property type="protein sequence ID" value="AWK86098.1"/>
    <property type="molecule type" value="Genomic_DNA"/>
</dbReference>
<dbReference type="OrthoDB" id="7355124at2"/>
<feature type="region of interest" description="Disordered" evidence="1">
    <location>
        <begin position="86"/>
        <end position="110"/>
    </location>
</feature>
<gene>
    <name evidence="2" type="ORF">DEW08_07405</name>
</gene>
<proteinExistence type="predicted"/>
<dbReference type="SUPFAM" id="SSF50494">
    <property type="entry name" value="Trypsin-like serine proteases"/>
    <property type="match status" value="1"/>
</dbReference>
<dbReference type="AlphaFoldDB" id="A0A2S2CNR0"/>
<dbReference type="Gene3D" id="2.40.10.120">
    <property type="match status" value="1"/>
</dbReference>
<dbReference type="Pfam" id="PF13365">
    <property type="entry name" value="Trypsin_2"/>
    <property type="match status" value="1"/>
</dbReference>
<dbReference type="RefSeq" id="WP_109325819.1">
    <property type="nucleotide sequence ID" value="NZ_CP029353.1"/>
</dbReference>
<dbReference type="Proteomes" id="UP000245629">
    <property type="component" value="Chromosome 2"/>
</dbReference>
<organism evidence="2 3">
    <name type="scientific">Azospirillum thermophilum</name>
    <dbReference type="NCBI Taxonomy" id="2202148"/>
    <lineage>
        <taxon>Bacteria</taxon>
        <taxon>Pseudomonadati</taxon>
        <taxon>Pseudomonadota</taxon>
        <taxon>Alphaproteobacteria</taxon>
        <taxon>Rhodospirillales</taxon>
        <taxon>Azospirillaceae</taxon>
        <taxon>Azospirillum</taxon>
    </lineage>
</organism>
<dbReference type="KEGG" id="azz:DEW08_07405"/>
<protein>
    <recommendedName>
        <fullName evidence="4">Serine protease</fullName>
    </recommendedName>
</protein>
<evidence type="ECO:0000313" key="3">
    <source>
        <dbReference type="Proteomes" id="UP000245629"/>
    </source>
</evidence>
<accession>A0A2S2CNR0</accession>
<evidence type="ECO:0000313" key="2">
    <source>
        <dbReference type="EMBL" id="AWK86098.1"/>
    </source>
</evidence>
<dbReference type="InterPro" id="IPR009003">
    <property type="entry name" value="Peptidase_S1_PA"/>
</dbReference>
<evidence type="ECO:0000256" key="1">
    <source>
        <dbReference type="SAM" id="MobiDB-lite"/>
    </source>
</evidence>
<feature type="region of interest" description="Disordered" evidence="1">
    <location>
        <begin position="285"/>
        <end position="310"/>
    </location>
</feature>
<evidence type="ECO:0008006" key="4">
    <source>
        <dbReference type="Google" id="ProtNLM"/>
    </source>
</evidence>
<keyword evidence="3" id="KW-1185">Reference proteome</keyword>
<reference evidence="3" key="1">
    <citation type="submission" date="2018-05" db="EMBL/GenBank/DDBJ databases">
        <title>Azospirillum thermophila sp. nov., a novel isolated from hot spring.</title>
        <authorList>
            <person name="Zhao Z."/>
        </authorList>
    </citation>
    <scope>NUCLEOTIDE SEQUENCE [LARGE SCALE GENOMIC DNA]</scope>
    <source>
        <strain evidence="3">CFH 70021</strain>
    </source>
</reference>
<sequence>MDWTVYDARSGRPVHRLTTSGTAERDSGVPQGDIALMEDAFADAAGRLAADPGFRAAVARGGPAASAGLVDAAPNDVRLPAEAARAAGPLSLQPPSPSPDPAGRAGRAQVRVGDGRESGIGLVIGTADGQSLLLTLAAGAAATLPVSPAAGVTLAGTVEARDPASGLALVRVPARLTGLAVRTGPARVGEPVTALTRGGEAETPGIVGSLREDPRSGTLLIQADLEGVQAGAGEPLLDRDGLLLGIAAPGRDRTARGVPGLVPYLPVAGALRRMEVTVFAADPLPRTAKAPPGATPLRRHTAPAYPDDES</sequence>